<dbReference type="Pfam" id="PF00857">
    <property type="entry name" value="Isochorismatase"/>
    <property type="match status" value="1"/>
</dbReference>
<proteinExistence type="inferred from homology"/>
<dbReference type="GO" id="GO:0016787">
    <property type="term" value="F:hydrolase activity"/>
    <property type="evidence" value="ECO:0007669"/>
    <property type="project" value="UniProtKB-KW"/>
</dbReference>
<reference evidence="4" key="1">
    <citation type="journal article" date="2021" name="IMA Fungus">
        <title>Genomic characterization of three marine fungi, including Emericellopsis atlantica sp. nov. with signatures of a generalist lifestyle and marine biomass degradation.</title>
        <authorList>
            <person name="Hagestad O.C."/>
            <person name="Hou L."/>
            <person name="Andersen J.H."/>
            <person name="Hansen E.H."/>
            <person name="Altermark B."/>
            <person name="Li C."/>
            <person name="Kuhnert E."/>
            <person name="Cox R.J."/>
            <person name="Crous P.W."/>
            <person name="Spatafora J.W."/>
            <person name="Lail K."/>
            <person name="Amirebrahimi M."/>
            <person name="Lipzen A."/>
            <person name="Pangilinan J."/>
            <person name="Andreopoulos W."/>
            <person name="Hayes R.D."/>
            <person name="Ng V."/>
            <person name="Grigoriev I.V."/>
            <person name="Jackson S.A."/>
            <person name="Sutton T.D.S."/>
            <person name="Dobson A.D.W."/>
            <person name="Rama T."/>
        </authorList>
    </citation>
    <scope>NUCLEOTIDE SEQUENCE</scope>
    <source>
        <strain evidence="4">TRa018bII</strain>
    </source>
</reference>
<evidence type="ECO:0000256" key="1">
    <source>
        <dbReference type="ARBA" id="ARBA00006336"/>
    </source>
</evidence>
<keyword evidence="5" id="KW-1185">Reference proteome</keyword>
<organism evidence="4 5">
    <name type="scientific">Amylocarpus encephaloides</name>
    <dbReference type="NCBI Taxonomy" id="45428"/>
    <lineage>
        <taxon>Eukaryota</taxon>
        <taxon>Fungi</taxon>
        <taxon>Dikarya</taxon>
        <taxon>Ascomycota</taxon>
        <taxon>Pezizomycotina</taxon>
        <taxon>Leotiomycetes</taxon>
        <taxon>Helotiales</taxon>
        <taxon>Helotiales incertae sedis</taxon>
        <taxon>Amylocarpus</taxon>
    </lineage>
</organism>
<name>A0A9P7YC07_9HELO</name>
<dbReference type="InterPro" id="IPR036380">
    <property type="entry name" value="Isochorismatase-like_sf"/>
</dbReference>
<gene>
    <name evidence="4" type="ORF">BJ875DRAFT_537013</name>
</gene>
<dbReference type="Gene3D" id="3.40.50.850">
    <property type="entry name" value="Isochorismatase-like"/>
    <property type="match status" value="1"/>
</dbReference>
<dbReference type="InterPro" id="IPR000868">
    <property type="entry name" value="Isochorismatase-like_dom"/>
</dbReference>
<dbReference type="PANTHER" id="PTHR43540">
    <property type="entry name" value="PEROXYUREIDOACRYLATE/UREIDOACRYLATE AMIDOHYDROLASE-RELATED"/>
    <property type="match status" value="1"/>
</dbReference>
<protein>
    <submittedName>
        <fullName evidence="4">Isochorismatase family protein</fullName>
    </submittedName>
</protein>
<evidence type="ECO:0000313" key="5">
    <source>
        <dbReference type="Proteomes" id="UP000824998"/>
    </source>
</evidence>
<feature type="domain" description="Isochorismatase-like" evidence="3">
    <location>
        <begin position="170"/>
        <end position="267"/>
    </location>
</feature>
<keyword evidence="2" id="KW-0378">Hydrolase</keyword>
<dbReference type="AlphaFoldDB" id="A0A9P7YC07"/>
<comment type="similarity">
    <text evidence="1">Belongs to the isochorismatase family.</text>
</comment>
<dbReference type="OrthoDB" id="167809at2759"/>
<evidence type="ECO:0000256" key="2">
    <source>
        <dbReference type="ARBA" id="ARBA00022801"/>
    </source>
</evidence>
<evidence type="ECO:0000259" key="3">
    <source>
        <dbReference type="Pfam" id="PF00857"/>
    </source>
</evidence>
<evidence type="ECO:0000313" key="4">
    <source>
        <dbReference type="EMBL" id="KAG9230662.1"/>
    </source>
</evidence>
<sequence>MTGLKVKVIGNASNFWLWSERDGFDLTHPETSSSPPLHPRISLQTTNSPITIAPSKTALVIIDHALPAARKAGIQVIWLTWGLTDADLEVMSPTMLRIFKFDDNGSAQVVPAPGSESKQKEGWTDGGMGAELGEVVLTDGTRVDMGRMMMRDQWNTALHRPLRDHYEASLHSDLPDVWLRKNRVSGICDSSTDLTGFLAGKVAHIKTLLFAGVNVDQCVYGTMQDANLKSWDTDLLKDGCGTISPEFATQMSIHNCGKSWGFVTTCEQLGYGVQNMAGK</sequence>
<dbReference type="PANTHER" id="PTHR43540:SF9">
    <property type="entry name" value="FAMILY HYDROLASE, PUTATIVE (AFU_ORTHOLOGUE AFUA_2G08700)-RELATED"/>
    <property type="match status" value="1"/>
</dbReference>
<dbReference type="Proteomes" id="UP000824998">
    <property type="component" value="Unassembled WGS sequence"/>
</dbReference>
<dbReference type="InterPro" id="IPR050272">
    <property type="entry name" value="Isochorismatase-like_hydrls"/>
</dbReference>
<accession>A0A9P7YC07</accession>
<comment type="caution">
    <text evidence="4">The sequence shown here is derived from an EMBL/GenBank/DDBJ whole genome shotgun (WGS) entry which is preliminary data.</text>
</comment>
<dbReference type="EMBL" id="MU251654">
    <property type="protein sequence ID" value="KAG9230662.1"/>
    <property type="molecule type" value="Genomic_DNA"/>
</dbReference>
<dbReference type="SUPFAM" id="SSF52499">
    <property type="entry name" value="Isochorismatase-like hydrolases"/>
    <property type="match status" value="1"/>
</dbReference>